<organism evidence="1">
    <name type="scientific">Rhizobium rhizogenes</name>
    <name type="common">Agrobacterium rhizogenes</name>
    <dbReference type="NCBI Taxonomy" id="359"/>
    <lineage>
        <taxon>Bacteria</taxon>
        <taxon>Pseudomonadati</taxon>
        <taxon>Pseudomonadota</taxon>
        <taxon>Alphaproteobacteria</taxon>
        <taxon>Hyphomicrobiales</taxon>
        <taxon>Rhizobiaceae</taxon>
        <taxon>Rhizobium/Agrobacterium group</taxon>
        <taxon>Rhizobium</taxon>
    </lineage>
</organism>
<accession>A0A7S4ZRE1</accession>
<gene>
    <name evidence="1" type="ORF">pC5.7b_310</name>
</gene>
<dbReference type="AlphaFoldDB" id="A0A7S4ZRE1"/>
<keyword evidence="1" id="KW-0614">Plasmid</keyword>
<proteinExistence type="predicted"/>
<dbReference type="EMBL" id="MK318968">
    <property type="protein sequence ID" value="QCL09177.1"/>
    <property type="molecule type" value="Genomic_DNA"/>
</dbReference>
<reference evidence="1" key="1">
    <citation type="submission" date="2018-12" db="EMBL/GenBank/DDBJ databases">
        <title>Three Rhizobium rhizogenes strains isolated from the same crown gall tumor carry diverse plasmids.</title>
        <authorList>
            <person name="Pulawska J."/>
            <person name="Kuzmanovic N."/>
        </authorList>
    </citation>
    <scope>NUCLEOTIDE SEQUENCE</scope>
    <source>
        <strain evidence="1">C5.7</strain>
        <plasmid evidence="1">pC5.7b</plasmid>
    </source>
</reference>
<sequence length="38" mass="4432">MGSSSPRPELQQHSAIFLHKIVETSELDDAYLTWFRKL</sequence>
<evidence type="ECO:0000313" key="1">
    <source>
        <dbReference type="EMBL" id="QCL09177.1"/>
    </source>
</evidence>
<name>A0A7S4ZRE1_RHIRH</name>
<protein>
    <submittedName>
        <fullName evidence="1">Uncharacterized protein</fullName>
    </submittedName>
</protein>
<geneLocation type="plasmid" evidence="1">
    <name>pC5.7b</name>
</geneLocation>